<dbReference type="EMBL" id="QDDR01000017">
    <property type="protein sequence ID" value="PVE45238.1"/>
    <property type="molecule type" value="Genomic_DNA"/>
</dbReference>
<keyword evidence="2" id="KW-1185">Reference proteome</keyword>
<sequence>RILDNFERLAKKWAPKPRKPKAAPRSL</sequence>
<proteinExistence type="predicted"/>
<organism evidence="1 2">
    <name type="scientific">Pararhodobacter aggregans</name>
    <dbReference type="NCBI Taxonomy" id="404875"/>
    <lineage>
        <taxon>Bacteria</taxon>
        <taxon>Pseudomonadati</taxon>
        <taxon>Pseudomonadota</taxon>
        <taxon>Alphaproteobacteria</taxon>
        <taxon>Rhodobacterales</taxon>
        <taxon>Paracoccaceae</taxon>
        <taxon>Pararhodobacter</taxon>
    </lineage>
</organism>
<gene>
    <name evidence="1" type="ORF">DDE23_23050</name>
</gene>
<dbReference type="Proteomes" id="UP000244810">
    <property type="component" value="Unassembled WGS sequence"/>
</dbReference>
<protein>
    <submittedName>
        <fullName evidence="1">Plasmid pRiA4b ORF-3 family protein</fullName>
    </submittedName>
</protein>
<comment type="caution">
    <text evidence="1">The sequence shown here is derived from an EMBL/GenBank/DDBJ whole genome shotgun (WGS) entry which is preliminary data.</text>
</comment>
<name>A0A2T7UKN9_9RHOB</name>
<dbReference type="AlphaFoldDB" id="A0A2T7UKN9"/>
<evidence type="ECO:0000313" key="1">
    <source>
        <dbReference type="EMBL" id="PVE45238.1"/>
    </source>
</evidence>
<accession>A0A2T7UKN9</accession>
<feature type="non-terminal residue" evidence="1">
    <location>
        <position position="1"/>
    </location>
</feature>
<evidence type="ECO:0000313" key="2">
    <source>
        <dbReference type="Proteomes" id="UP000244810"/>
    </source>
</evidence>
<reference evidence="1 2" key="1">
    <citation type="journal article" date="2011" name="Syst. Appl. Microbiol.">
        <title>Defluviimonas denitrificans gen. nov., sp. nov., and Pararhodobacter aggregans gen. nov., sp. nov., non-phototrophic Rhodobacteraceae from the biofilter of a marine aquaculture.</title>
        <authorList>
            <person name="Foesel B.U."/>
            <person name="Drake H.L."/>
            <person name="Schramm A."/>
        </authorList>
    </citation>
    <scope>NUCLEOTIDE SEQUENCE [LARGE SCALE GENOMIC DNA]</scope>
    <source>
        <strain evidence="1 2">D1-19</strain>
    </source>
</reference>